<keyword evidence="3 7" id="KW-0862">Zinc</keyword>
<dbReference type="Pfam" id="PF01480">
    <property type="entry name" value="PWI"/>
    <property type="match status" value="1"/>
</dbReference>
<dbReference type="InterPro" id="IPR000504">
    <property type="entry name" value="RRM_dom"/>
</dbReference>
<dbReference type="RefSeq" id="XP_028034886.1">
    <property type="nucleotide sequence ID" value="XM_028179085.1"/>
</dbReference>
<feature type="domain" description="C3H1-type" evidence="10">
    <location>
        <begin position="293"/>
        <end position="321"/>
    </location>
</feature>
<dbReference type="AlphaFoldDB" id="A0A6J2JYB3"/>
<dbReference type="GO" id="GO:0005634">
    <property type="term" value="C:nucleus"/>
    <property type="evidence" value="ECO:0007669"/>
    <property type="project" value="TreeGrafter"/>
</dbReference>
<organism evidence="11 12">
    <name type="scientific">Bombyx mandarina</name>
    <name type="common">Wild silk moth</name>
    <name type="synonym">Wild silkworm</name>
    <dbReference type="NCBI Taxonomy" id="7092"/>
    <lineage>
        <taxon>Eukaryota</taxon>
        <taxon>Metazoa</taxon>
        <taxon>Ecdysozoa</taxon>
        <taxon>Arthropoda</taxon>
        <taxon>Hexapoda</taxon>
        <taxon>Insecta</taxon>
        <taxon>Pterygota</taxon>
        <taxon>Neoptera</taxon>
        <taxon>Endopterygota</taxon>
        <taxon>Lepidoptera</taxon>
        <taxon>Glossata</taxon>
        <taxon>Ditrysia</taxon>
        <taxon>Bombycoidea</taxon>
        <taxon>Bombycidae</taxon>
        <taxon>Bombycinae</taxon>
        <taxon>Bombyx</taxon>
    </lineage>
</organism>
<dbReference type="SMART" id="SM00360">
    <property type="entry name" value="RRM"/>
    <property type="match status" value="1"/>
</dbReference>
<evidence type="ECO:0000256" key="4">
    <source>
        <dbReference type="ARBA" id="ARBA00022884"/>
    </source>
</evidence>
<dbReference type="KEGG" id="bman:114246529"/>
<dbReference type="PANTHER" id="PTHR14398:SF0">
    <property type="entry name" value="ZINC FINGER PROTEIN SWM"/>
    <property type="match status" value="1"/>
</dbReference>
<dbReference type="GeneID" id="114246529"/>
<dbReference type="InterPro" id="IPR012677">
    <property type="entry name" value="Nucleotide-bd_a/b_plait_sf"/>
</dbReference>
<feature type="coiled-coil region" evidence="8">
    <location>
        <begin position="659"/>
        <end position="696"/>
    </location>
</feature>
<dbReference type="Gene3D" id="3.30.70.330">
    <property type="match status" value="2"/>
</dbReference>
<keyword evidence="1 7" id="KW-0479">Metal-binding</keyword>
<feature type="zinc finger region" description="C3H1-type" evidence="7">
    <location>
        <begin position="293"/>
        <end position="321"/>
    </location>
</feature>
<proteinExistence type="predicted"/>
<keyword evidence="11" id="KW-1185">Reference proteome</keyword>
<dbReference type="Proteomes" id="UP000504629">
    <property type="component" value="Unplaced"/>
</dbReference>
<keyword evidence="4" id="KW-0694">RNA-binding</keyword>
<dbReference type="GO" id="GO:0008270">
    <property type="term" value="F:zinc ion binding"/>
    <property type="evidence" value="ECO:0007669"/>
    <property type="project" value="UniProtKB-KW"/>
</dbReference>
<dbReference type="PANTHER" id="PTHR14398">
    <property type="entry name" value="RNA RECOGNITION RRM/RNP DOMAIN"/>
    <property type="match status" value="1"/>
</dbReference>
<sequence>MLIENPDAFKSWLTSILEPLCDADPAALAKYVYALVKKDKPVDELREVMMDQLDVFLQQETKPFVEMLFGSLEKQEYLKHSREPEKPTPPLPEPEKEPQLENHATNGPAPPLRHRVVVPRAAPPTEQTLVKVLPTELLEEPVYQPPRRRERRADSLRDKDDRRRRRSRSWERRNRPRRHLRENEHDGKRVRPSRSPSPRRYRNRSPPPADRASRSRSRSPVLTRDRDHDRERDRLRVVREIERDRISRDREHRDTISRSRDRDRSRDRSRERSRDRSRGSLSPIPDTRLDHKDGYKRRCRDFDEKGYCMRGDLCSWDHGADPLVLEDAALSRVMLPAHVPEYNPLAPDIWCGGAFPGYPPPHPPRELIPIPRVRHEAPPMAGMLPPRPRHPAPNKKPFDYNRLGPVRPPLPANAANCSLEVKKVPRGLNDITHLNNHFCKFGKIVNIQVCYEGDPESALITFSTPTEANIAYKSTEAVLNNRFIKVFWHNPENKQENTAPAGQQQNKQTDRNSQFTSSHNKVLINRDNIKATQENKLQNEKNEKETANGQEPKKEQIKPFEKTKQVMEMYKRAQSLLETQLQQQVLLIKKLESGNMTPAQRTALLDAINSAQEGIEKLRKELVAYNGVIKQLQEESVARSMSRLQLAQQANSHKKPKTREEAQKEILDAELDMFTKQQEGQDVTDLAKKVAELRKQMSIQFPTHPTARRVHASYYRIVKRRYRGGRFNTPTRFTRGAMSGSRAFSVNQTVDHRPRALLISGFEADELDTLLQHFAQYGEVLSKHVDMSVPQLTLLYKVRAHAEQAAAHGRHCSDRTLSITWVTSVNKTLHNNIVHSNANSESRDGPARNGGPAPPVRVDHNDLNKDEQPAQEQPEESILRFDEEEEEEAEEDRSWRR</sequence>
<dbReference type="InterPro" id="IPR035979">
    <property type="entry name" value="RBD_domain_sf"/>
</dbReference>
<feature type="region of interest" description="Disordered" evidence="9">
    <location>
        <begin position="141"/>
        <end position="229"/>
    </location>
</feature>
<dbReference type="FunFam" id="3.30.70.330:FF:000330">
    <property type="entry name" value="RNA-binding motif protein 26"/>
    <property type="match status" value="1"/>
</dbReference>
<dbReference type="InterPro" id="IPR002483">
    <property type="entry name" value="PWI_dom"/>
</dbReference>
<evidence type="ECO:0000256" key="8">
    <source>
        <dbReference type="SAM" id="Coils"/>
    </source>
</evidence>
<dbReference type="SUPFAM" id="SSF54928">
    <property type="entry name" value="RNA-binding domain, RBD"/>
    <property type="match status" value="2"/>
</dbReference>
<name>A0A6J2JYB3_BOMMA</name>
<feature type="region of interest" description="Disordered" evidence="9">
    <location>
        <begin position="836"/>
        <end position="897"/>
    </location>
</feature>
<reference evidence="12" key="1">
    <citation type="submission" date="2025-08" db="UniProtKB">
        <authorList>
            <consortium name="RefSeq"/>
        </authorList>
    </citation>
    <scope>IDENTIFICATION</scope>
    <source>
        <tissue evidence="12">Silk gland</tissue>
    </source>
</reference>
<keyword evidence="5 8" id="KW-0175">Coiled coil</keyword>
<dbReference type="CTD" id="35235"/>
<comment type="function">
    <text evidence="6">May be involved in the turnover of nuclear polyadenylated (pA+) RNA.</text>
</comment>
<dbReference type="InterPro" id="IPR045137">
    <property type="entry name" value="RBM26/27"/>
</dbReference>
<evidence type="ECO:0000256" key="7">
    <source>
        <dbReference type="PROSITE-ProRule" id="PRU00723"/>
    </source>
</evidence>
<evidence type="ECO:0000313" key="12">
    <source>
        <dbReference type="RefSeq" id="XP_028034886.1"/>
    </source>
</evidence>
<evidence type="ECO:0000256" key="9">
    <source>
        <dbReference type="SAM" id="MobiDB-lite"/>
    </source>
</evidence>
<gene>
    <name evidence="12" type="primary">LOC114246529</name>
</gene>
<evidence type="ECO:0000256" key="5">
    <source>
        <dbReference type="ARBA" id="ARBA00023054"/>
    </source>
</evidence>
<dbReference type="PROSITE" id="PS50103">
    <property type="entry name" value="ZF_C3H1"/>
    <property type="match status" value="1"/>
</dbReference>
<feature type="region of interest" description="Disordered" evidence="9">
    <location>
        <begin position="250"/>
        <end position="292"/>
    </location>
</feature>
<evidence type="ECO:0000259" key="10">
    <source>
        <dbReference type="PROSITE" id="PS50103"/>
    </source>
</evidence>
<feature type="coiled-coil region" evidence="8">
    <location>
        <begin position="601"/>
        <end position="635"/>
    </location>
</feature>
<feature type="compositionally biased region" description="Basic and acidic residues" evidence="9">
    <location>
        <begin position="151"/>
        <end position="161"/>
    </location>
</feature>
<evidence type="ECO:0000256" key="1">
    <source>
        <dbReference type="ARBA" id="ARBA00022723"/>
    </source>
</evidence>
<dbReference type="CDD" id="cd12257">
    <property type="entry name" value="RRM1_RBM26_like"/>
    <property type="match status" value="1"/>
</dbReference>
<evidence type="ECO:0000313" key="11">
    <source>
        <dbReference type="Proteomes" id="UP000504629"/>
    </source>
</evidence>
<feature type="compositionally biased region" description="Basic and acidic residues" evidence="9">
    <location>
        <begin position="537"/>
        <end position="560"/>
    </location>
</feature>
<keyword evidence="2 7" id="KW-0863">Zinc-finger</keyword>
<protein>
    <submittedName>
        <fullName evidence="12">RNA-binding protein 26 isoform X1</fullName>
    </submittedName>
</protein>
<accession>A0A6J2JYB3</accession>
<feature type="compositionally biased region" description="Polar residues" evidence="9">
    <location>
        <begin position="496"/>
        <end position="520"/>
    </location>
</feature>
<evidence type="ECO:0000256" key="3">
    <source>
        <dbReference type="ARBA" id="ARBA00022833"/>
    </source>
</evidence>
<feature type="compositionally biased region" description="Basic residues" evidence="9">
    <location>
        <begin position="190"/>
        <end position="203"/>
    </location>
</feature>
<feature type="compositionally biased region" description="Basic and acidic residues" evidence="9">
    <location>
        <begin position="857"/>
        <end position="868"/>
    </location>
</feature>
<evidence type="ECO:0000256" key="2">
    <source>
        <dbReference type="ARBA" id="ARBA00022771"/>
    </source>
</evidence>
<feature type="compositionally biased region" description="Basic and acidic residues" evidence="9">
    <location>
        <begin position="250"/>
        <end position="278"/>
    </location>
</feature>
<evidence type="ECO:0000256" key="6">
    <source>
        <dbReference type="ARBA" id="ARBA00043866"/>
    </source>
</evidence>
<feature type="compositionally biased region" description="Acidic residues" evidence="9">
    <location>
        <begin position="882"/>
        <end position="891"/>
    </location>
</feature>
<dbReference type="OrthoDB" id="443401at2759"/>
<feature type="region of interest" description="Disordered" evidence="9">
    <location>
        <begin position="77"/>
        <end position="113"/>
    </location>
</feature>
<dbReference type="Pfam" id="PF14605">
    <property type="entry name" value="Nup35_RRM_2"/>
    <property type="match status" value="1"/>
</dbReference>
<feature type="compositionally biased region" description="Basic and acidic residues" evidence="9">
    <location>
        <begin position="77"/>
        <end position="86"/>
    </location>
</feature>
<dbReference type="GO" id="GO:0003723">
    <property type="term" value="F:RNA binding"/>
    <property type="evidence" value="ECO:0007669"/>
    <property type="project" value="UniProtKB-KW"/>
</dbReference>
<feature type="region of interest" description="Disordered" evidence="9">
    <location>
        <begin position="493"/>
        <end position="560"/>
    </location>
</feature>
<dbReference type="InterPro" id="IPR000571">
    <property type="entry name" value="Znf_CCCH"/>
</dbReference>